<keyword evidence="7" id="KW-1185">Reference proteome</keyword>
<sequence length="223" mass="24161">MKKHVKHYGIAFLVVLVLLTAGTGVFVYSGIYNIGADDHHTKPVYAMLQVLRDRSIDLRSEGVVVPDLDDPKLILKGAGQYAAMCTGCHLSPGVNDSELRVGMYPKPPDLSKVHVDPKHAFWVIKHGIKMSAMPAWSMAGHDDPTIWSMVAFVEKLPGMTPAQYKAIVAKAPPDEDMDMDHDHVHQHPHEAPSQPNHAPGADAPTDTTHAPTDTASPATAQSS</sequence>
<dbReference type="GO" id="GO:0020037">
    <property type="term" value="F:heme binding"/>
    <property type="evidence" value="ECO:0007669"/>
    <property type="project" value="InterPro"/>
</dbReference>
<keyword evidence="2" id="KW-0479">Metal-binding</keyword>
<dbReference type="RefSeq" id="WP_113066229.1">
    <property type="nucleotide sequence ID" value="NZ_JAAZQD010000001.1"/>
</dbReference>
<protein>
    <submittedName>
        <fullName evidence="6">Cytochrome c</fullName>
    </submittedName>
</protein>
<evidence type="ECO:0000256" key="2">
    <source>
        <dbReference type="ARBA" id="ARBA00022723"/>
    </source>
</evidence>
<proteinExistence type="predicted"/>
<dbReference type="EMBL" id="JAAZQD010000001">
    <property type="protein sequence ID" value="NKZ37348.1"/>
    <property type="molecule type" value="Genomic_DNA"/>
</dbReference>
<evidence type="ECO:0000256" key="1">
    <source>
        <dbReference type="ARBA" id="ARBA00022617"/>
    </source>
</evidence>
<evidence type="ECO:0000259" key="5">
    <source>
        <dbReference type="Pfam" id="PF13442"/>
    </source>
</evidence>
<feature type="region of interest" description="Disordered" evidence="4">
    <location>
        <begin position="173"/>
        <end position="223"/>
    </location>
</feature>
<dbReference type="Proteomes" id="UP000541636">
    <property type="component" value="Unassembled WGS sequence"/>
</dbReference>
<feature type="compositionally biased region" description="Basic and acidic residues" evidence="4">
    <location>
        <begin position="180"/>
        <end position="190"/>
    </location>
</feature>
<dbReference type="AlphaFoldDB" id="A0A846ZIA8"/>
<dbReference type="GO" id="GO:0046872">
    <property type="term" value="F:metal ion binding"/>
    <property type="evidence" value="ECO:0007669"/>
    <property type="project" value="UniProtKB-KW"/>
</dbReference>
<reference evidence="6 7" key="1">
    <citation type="journal article" date="2017" name="Int. J. Syst. Evol. Microbiol.">
        <title>Oleiagrimonas citrea sp. nov., a marine bacterium isolated from tidal flat sediment and emended description of the genus Oleiagrimonas Fang et al. 2015 and Oleiagrimonas soli.</title>
        <authorList>
            <person name="Yang S.H."/>
            <person name="Seo H.S."/>
            <person name="Seong C.N."/>
            <person name="Kwon K.K."/>
        </authorList>
    </citation>
    <scope>NUCLEOTIDE SEQUENCE [LARGE SCALE GENOMIC DNA]</scope>
    <source>
        <strain evidence="6 7">MEBiC09124</strain>
    </source>
</reference>
<feature type="compositionally biased region" description="Low complexity" evidence="4">
    <location>
        <begin position="198"/>
        <end position="223"/>
    </location>
</feature>
<evidence type="ECO:0000313" key="6">
    <source>
        <dbReference type="EMBL" id="NKZ37348.1"/>
    </source>
</evidence>
<dbReference type="Gene3D" id="1.10.760.10">
    <property type="entry name" value="Cytochrome c-like domain"/>
    <property type="match status" value="1"/>
</dbReference>
<organism evidence="6 7">
    <name type="scientific">Oleiagrimonas citrea</name>
    <dbReference type="NCBI Taxonomy" id="1665687"/>
    <lineage>
        <taxon>Bacteria</taxon>
        <taxon>Pseudomonadati</taxon>
        <taxon>Pseudomonadota</taxon>
        <taxon>Gammaproteobacteria</taxon>
        <taxon>Lysobacterales</taxon>
        <taxon>Rhodanobacteraceae</taxon>
        <taxon>Oleiagrimonas</taxon>
    </lineage>
</organism>
<feature type="domain" description="Cytochrome c" evidence="5">
    <location>
        <begin position="75"/>
        <end position="153"/>
    </location>
</feature>
<dbReference type="GO" id="GO:0009055">
    <property type="term" value="F:electron transfer activity"/>
    <property type="evidence" value="ECO:0007669"/>
    <property type="project" value="InterPro"/>
</dbReference>
<accession>A0A846ZIA8</accession>
<dbReference type="InterPro" id="IPR009056">
    <property type="entry name" value="Cyt_c-like_dom"/>
</dbReference>
<comment type="caution">
    <text evidence="6">The sequence shown here is derived from an EMBL/GenBank/DDBJ whole genome shotgun (WGS) entry which is preliminary data.</text>
</comment>
<keyword evidence="1" id="KW-0349">Heme</keyword>
<keyword evidence="3" id="KW-0408">Iron</keyword>
<evidence type="ECO:0000256" key="3">
    <source>
        <dbReference type="ARBA" id="ARBA00023004"/>
    </source>
</evidence>
<dbReference type="InterPro" id="IPR036909">
    <property type="entry name" value="Cyt_c-like_dom_sf"/>
</dbReference>
<dbReference type="SUPFAM" id="SSF46626">
    <property type="entry name" value="Cytochrome c"/>
    <property type="match status" value="1"/>
</dbReference>
<evidence type="ECO:0000256" key="4">
    <source>
        <dbReference type="SAM" id="MobiDB-lite"/>
    </source>
</evidence>
<gene>
    <name evidence="6" type="ORF">HF690_00080</name>
</gene>
<evidence type="ECO:0000313" key="7">
    <source>
        <dbReference type="Proteomes" id="UP000541636"/>
    </source>
</evidence>
<dbReference type="Pfam" id="PF13442">
    <property type="entry name" value="Cytochrome_CBB3"/>
    <property type="match status" value="1"/>
</dbReference>
<name>A0A846ZIA8_9GAMM</name>